<dbReference type="Proteomes" id="UP000297972">
    <property type="component" value="Unassembled WGS sequence"/>
</dbReference>
<evidence type="ECO:0000313" key="2">
    <source>
        <dbReference type="Proteomes" id="UP000297972"/>
    </source>
</evidence>
<accession>A0A4Z1C8M3</accession>
<dbReference type="RefSeq" id="WP_135817872.1">
    <property type="nucleotide sequence ID" value="NZ_SRPG01000114.1"/>
</dbReference>
<protein>
    <submittedName>
        <fullName evidence="1">Uncharacterized protein</fullName>
    </submittedName>
</protein>
<gene>
    <name evidence="1" type="ORF">E4L95_12345</name>
</gene>
<proteinExistence type="predicted"/>
<comment type="caution">
    <text evidence="1">The sequence shown here is derived from an EMBL/GenBank/DDBJ whole genome shotgun (WGS) entry which is preliminary data.</text>
</comment>
<dbReference type="EMBL" id="SRPG01000114">
    <property type="protein sequence ID" value="TGN58594.1"/>
    <property type="molecule type" value="Genomic_DNA"/>
</dbReference>
<keyword evidence="2" id="KW-1185">Reference proteome</keyword>
<organism evidence="1 2">
    <name type="scientific">Paracoccus liaowanqingii</name>
    <dbReference type="NCBI Taxonomy" id="2560053"/>
    <lineage>
        <taxon>Bacteria</taxon>
        <taxon>Pseudomonadati</taxon>
        <taxon>Pseudomonadota</taxon>
        <taxon>Alphaproteobacteria</taxon>
        <taxon>Rhodobacterales</taxon>
        <taxon>Paracoccaceae</taxon>
        <taxon>Paracoccus</taxon>
    </lineage>
</organism>
<dbReference type="AlphaFoldDB" id="A0A4Z1C8M3"/>
<sequence>MHDPRDMTKHEWDMAWCRGQGSKHADEVAAYKQATPEDAMKGAHQLIRKSMAITLDDPIYAAIDYVVIARSALDADLQEAEREALQRLLAHVEQILRFADKNASEASKMLWAKSK</sequence>
<evidence type="ECO:0000313" key="1">
    <source>
        <dbReference type="EMBL" id="TGN58594.1"/>
    </source>
</evidence>
<reference evidence="1 2" key="1">
    <citation type="submission" date="2019-03" db="EMBL/GenBank/DDBJ databases">
        <authorList>
            <person name="Li J."/>
        </authorList>
    </citation>
    <scope>NUCLEOTIDE SEQUENCE [LARGE SCALE GENOMIC DNA]</scope>
    <source>
        <strain evidence="1 2">3058</strain>
    </source>
</reference>
<name>A0A4Z1C8M3_9RHOB</name>